<dbReference type="AlphaFoldDB" id="A0A218Z6Z4"/>
<name>A0A218Z6Z4_9HELO</name>
<comment type="caution">
    <text evidence="12">The sequence shown here is derived from an EMBL/GenBank/DDBJ whole genome shotgun (WGS) entry which is preliminary data.</text>
</comment>
<dbReference type="OrthoDB" id="441042at2759"/>
<feature type="signal peptide" evidence="10">
    <location>
        <begin position="1"/>
        <end position="19"/>
    </location>
</feature>
<evidence type="ECO:0000256" key="4">
    <source>
        <dbReference type="ARBA" id="ARBA00006463"/>
    </source>
</evidence>
<sequence>MKFSAIQMTAIVLSLGVSAAPSLPARNLEVASNDIVDLPRVLEVRDKKTKTSTAAAAATQAPSGNGTKSGGESAPASGGSIPAATGEKVLNAPQTIAAGGSFDGGMVMFDRGVSCTGQVEGGNSDAVFIIENGGTLSNVIIGPNQIEGVHCMGACTLKNVWWKAVCEDAFTIKTQAAGEVTKVIGGGAFGATDKVMQHNGAGTLDISGFTVGSFGKLYRACGNCASSYERHVIMTDITANDGQILAGINANFGDTATIKNSKLSGVTDVCVTFNGVAKGSEPTKTGAGPDGKNCIYAADVSTA</sequence>
<evidence type="ECO:0000313" key="13">
    <source>
        <dbReference type="Proteomes" id="UP000242519"/>
    </source>
</evidence>
<gene>
    <name evidence="12" type="ORF">B2J93_7550</name>
</gene>
<protein>
    <recommendedName>
        <fullName evidence="10">Pectate lyase</fullName>
        <ecNumber evidence="10">4.2.2.2</ecNumber>
    </recommendedName>
</protein>
<comment type="function">
    <text evidence="9 10">Pectinolytic enzyme consist of four classes of enzymes: pectin lyase, polygalacturonase, pectin methylesterase and rhamnogalacturonase. Among pectinolytic enzymes, pectin lyase is the most important in depolymerization of pectin, since it cleaves internal glycosidic bonds of highly methylated pectins. Favors pectate, the anion, over pectin, the methyl ester.</text>
</comment>
<evidence type="ECO:0000256" key="5">
    <source>
        <dbReference type="ARBA" id="ARBA00022525"/>
    </source>
</evidence>
<dbReference type="Pfam" id="PF03211">
    <property type="entry name" value="Pectate_lyase"/>
    <property type="match status" value="1"/>
</dbReference>
<evidence type="ECO:0000256" key="3">
    <source>
        <dbReference type="ARBA" id="ARBA00004613"/>
    </source>
</evidence>
<keyword evidence="6 10" id="KW-0732">Signal</keyword>
<evidence type="ECO:0000256" key="7">
    <source>
        <dbReference type="ARBA" id="ARBA00022837"/>
    </source>
</evidence>
<dbReference type="GO" id="GO:0005576">
    <property type="term" value="C:extracellular region"/>
    <property type="evidence" value="ECO:0007669"/>
    <property type="project" value="UniProtKB-SubCell"/>
</dbReference>
<dbReference type="InterPro" id="IPR012334">
    <property type="entry name" value="Pectin_lyas_fold"/>
</dbReference>
<evidence type="ECO:0000256" key="11">
    <source>
        <dbReference type="SAM" id="MobiDB-lite"/>
    </source>
</evidence>
<dbReference type="SUPFAM" id="SSF51126">
    <property type="entry name" value="Pectin lyase-like"/>
    <property type="match status" value="1"/>
</dbReference>
<dbReference type="Proteomes" id="UP000242519">
    <property type="component" value="Unassembled WGS sequence"/>
</dbReference>
<evidence type="ECO:0000313" key="12">
    <source>
        <dbReference type="EMBL" id="OWP03532.1"/>
    </source>
</evidence>
<feature type="chain" id="PRO_5025093844" description="Pectate lyase" evidence="10">
    <location>
        <begin position="20"/>
        <end position="303"/>
    </location>
</feature>
<dbReference type="Gene3D" id="2.160.20.10">
    <property type="entry name" value="Single-stranded right-handed beta-helix, Pectin lyase-like"/>
    <property type="match status" value="1"/>
</dbReference>
<proteinExistence type="inferred from homology"/>
<keyword evidence="5 10" id="KW-0964">Secreted</keyword>
<dbReference type="PANTHER" id="PTHR33407:SF9">
    <property type="entry name" value="PECTATE LYASE F-RELATED"/>
    <property type="match status" value="1"/>
</dbReference>
<evidence type="ECO:0000256" key="9">
    <source>
        <dbReference type="ARBA" id="ARBA00025679"/>
    </source>
</evidence>
<comment type="subcellular location">
    <subcellularLocation>
        <location evidence="3 10">Secreted</location>
    </subcellularLocation>
</comment>
<keyword evidence="7 10" id="KW-0106">Calcium</keyword>
<evidence type="ECO:0000256" key="10">
    <source>
        <dbReference type="RuleBase" id="RU367009"/>
    </source>
</evidence>
<comment type="cofactor">
    <cofactor evidence="2 10">
        <name>Ca(2+)</name>
        <dbReference type="ChEBI" id="CHEBI:29108"/>
    </cofactor>
</comment>
<evidence type="ECO:0000256" key="6">
    <source>
        <dbReference type="ARBA" id="ARBA00022729"/>
    </source>
</evidence>
<comment type="similarity">
    <text evidence="4 10">Belongs to the polysaccharide lyase 3 family.</text>
</comment>
<keyword evidence="8 10" id="KW-0456">Lyase</keyword>
<dbReference type="GO" id="GO:0045490">
    <property type="term" value="P:pectin catabolic process"/>
    <property type="evidence" value="ECO:0007669"/>
    <property type="project" value="TreeGrafter"/>
</dbReference>
<accession>A0A218Z6Z4</accession>
<dbReference type="InterPro" id="IPR011050">
    <property type="entry name" value="Pectin_lyase_fold/virulence"/>
</dbReference>
<evidence type="ECO:0000256" key="1">
    <source>
        <dbReference type="ARBA" id="ARBA00000695"/>
    </source>
</evidence>
<keyword evidence="13" id="KW-1185">Reference proteome</keyword>
<dbReference type="EC" id="4.2.2.2" evidence="10"/>
<dbReference type="PANTHER" id="PTHR33407">
    <property type="entry name" value="PECTATE LYASE F-RELATED"/>
    <property type="match status" value="1"/>
</dbReference>
<dbReference type="InParanoid" id="A0A218Z6Z4"/>
<reference evidence="12 13" key="1">
    <citation type="submission" date="2017-04" db="EMBL/GenBank/DDBJ databases">
        <title>Draft genome sequence of Marssonina coronaria NL1: causal agent of apple blotch.</title>
        <authorList>
            <person name="Cheng Q."/>
        </authorList>
    </citation>
    <scope>NUCLEOTIDE SEQUENCE [LARGE SCALE GENOMIC DNA]</scope>
    <source>
        <strain evidence="12 13">NL1</strain>
    </source>
</reference>
<dbReference type="GO" id="GO:0030570">
    <property type="term" value="F:pectate lyase activity"/>
    <property type="evidence" value="ECO:0007669"/>
    <property type="project" value="UniProtKB-UniRule"/>
</dbReference>
<feature type="compositionally biased region" description="Low complexity" evidence="11">
    <location>
        <begin position="51"/>
        <end position="61"/>
    </location>
</feature>
<feature type="compositionally biased region" description="Low complexity" evidence="11">
    <location>
        <begin position="70"/>
        <end position="84"/>
    </location>
</feature>
<feature type="region of interest" description="Disordered" evidence="11">
    <location>
        <begin position="47"/>
        <end position="84"/>
    </location>
</feature>
<comment type="catalytic activity">
    <reaction evidence="1 10">
        <text>Eliminative cleavage of (1-&gt;4)-alpha-D-galacturonan to give oligosaccharides with 4-deoxy-alpha-D-galact-4-enuronosyl groups at their non-reducing ends.</text>
        <dbReference type="EC" id="4.2.2.2"/>
    </reaction>
</comment>
<dbReference type="STRING" id="503106.A0A218Z6Z4"/>
<dbReference type="InterPro" id="IPR004898">
    <property type="entry name" value="Pectate_lyase_PlyH/PlyE-like"/>
</dbReference>
<organism evidence="12 13">
    <name type="scientific">Diplocarpon coronariae</name>
    <dbReference type="NCBI Taxonomy" id="2795749"/>
    <lineage>
        <taxon>Eukaryota</taxon>
        <taxon>Fungi</taxon>
        <taxon>Dikarya</taxon>
        <taxon>Ascomycota</taxon>
        <taxon>Pezizomycotina</taxon>
        <taxon>Leotiomycetes</taxon>
        <taxon>Helotiales</taxon>
        <taxon>Drepanopezizaceae</taxon>
        <taxon>Diplocarpon</taxon>
    </lineage>
</organism>
<dbReference type="EMBL" id="MZNU01000176">
    <property type="protein sequence ID" value="OWP03532.1"/>
    <property type="molecule type" value="Genomic_DNA"/>
</dbReference>
<evidence type="ECO:0000256" key="8">
    <source>
        <dbReference type="ARBA" id="ARBA00023239"/>
    </source>
</evidence>
<evidence type="ECO:0000256" key="2">
    <source>
        <dbReference type="ARBA" id="ARBA00001913"/>
    </source>
</evidence>